<accession>A0A1M6UCE0</accession>
<dbReference type="Proteomes" id="UP000183982">
    <property type="component" value="Unassembled WGS sequence"/>
</dbReference>
<dbReference type="AlphaFoldDB" id="A0A1M6UCE0"/>
<keyword evidence="2" id="KW-1185">Reference proteome</keyword>
<protein>
    <submittedName>
        <fullName evidence="1">Uncharacterized protein</fullName>
    </submittedName>
</protein>
<name>A0A1M6UCE0_9RHOB</name>
<proteinExistence type="predicted"/>
<evidence type="ECO:0000313" key="1">
    <source>
        <dbReference type="EMBL" id="SHK66902.1"/>
    </source>
</evidence>
<evidence type="ECO:0000313" key="2">
    <source>
        <dbReference type="Proteomes" id="UP000183982"/>
    </source>
</evidence>
<dbReference type="EMBL" id="FQZQ01000063">
    <property type="protein sequence ID" value="SHK66902.1"/>
    <property type="molecule type" value="Genomic_DNA"/>
</dbReference>
<sequence>MLRAFRLLFDLWLGVLMNTGKLWILQQLTVLSAGKT</sequence>
<organism evidence="1 2">
    <name type="scientific">Shimia gijangensis</name>
    <dbReference type="NCBI Taxonomy" id="1470563"/>
    <lineage>
        <taxon>Bacteria</taxon>
        <taxon>Pseudomonadati</taxon>
        <taxon>Pseudomonadota</taxon>
        <taxon>Alphaproteobacteria</taxon>
        <taxon>Rhodobacterales</taxon>
        <taxon>Roseobacteraceae</taxon>
    </lineage>
</organism>
<gene>
    <name evidence="1" type="ORF">SAMN05444000_1632</name>
</gene>
<reference evidence="2" key="1">
    <citation type="submission" date="2016-11" db="EMBL/GenBank/DDBJ databases">
        <authorList>
            <person name="Varghese N."/>
            <person name="Submissions S."/>
        </authorList>
    </citation>
    <scope>NUCLEOTIDE SEQUENCE [LARGE SCALE GENOMIC DNA]</scope>
    <source>
        <strain evidence="2">DSM 100564</strain>
    </source>
</reference>